<dbReference type="AlphaFoldDB" id="A0A1F5DI35"/>
<keyword evidence="1" id="KW-0812">Transmembrane</keyword>
<keyword evidence="1" id="KW-0472">Membrane</keyword>
<evidence type="ECO:0000256" key="1">
    <source>
        <dbReference type="SAM" id="Phobius"/>
    </source>
</evidence>
<protein>
    <submittedName>
        <fullName evidence="2">Uncharacterized protein</fullName>
    </submittedName>
</protein>
<accession>A0A1F5DI35</accession>
<feature type="transmembrane region" description="Helical" evidence="1">
    <location>
        <begin position="12"/>
        <end position="34"/>
    </location>
</feature>
<sequence length="111" mass="12125">MLINLYSLIFKISYLAVVLPTILVIVTALLSAKAMGGTLGIGLKKIAVGSIIHTILIMTYILLEKGNRGLLSENAVRFFFIFCGISGAIFLTAGYIQIYKIARKLKLFTVV</sequence>
<dbReference type="Proteomes" id="UP000178758">
    <property type="component" value="Unassembled WGS sequence"/>
</dbReference>
<keyword evidence="1" id="KW-1133">Transmembrane helix</keyword>
<evidence type="ECO:0000313" key="2">
    <source>
        <dbReference type="EMBL" id="OGD54822.1"/>
    </source>
</evidence>
<dbReference type="EMBL" id="MEZJ01000004">
    <property type="protein sequence ID" value="OGD54822.1"/>
    <property type="molecule type" value="Genomic_DNA"/>
</dbReference>
<feature type="transmembrane region" description="Helical" evidence="1">
    <location>
        <begin position="75"/>
        <end position="96"/>
    </location>
</feature>
<name>A0A1F5DI35_9BACT</name>
<organism evidence="2 3">
    <name type="scientific">Candidatus Beckwithbacteria bacterium RBG_13_35_6</name>
    <dbReference type="NCBI Taxonomy" id="1797456"/>
    <lineage>
        <taxon>Bacteria</taxon>
        <taxon>Candidatus Beckwithiibacteriota</taxon>
    </lineage>
</organism>
<comment type="caution">
    <text evidence="2">The sequence shown here is derived from an EMBL/GenBank/DDBJ whole genome shotgun (WGS) entry which is preliminary data.</text>
</comment>
<proteinExistence type="predicted"/>
<gene>
    <name evidence="2" type="ORF">A3J78_00780</name>
</gene>
<evidence type="ECO:0000313" key="3">
    <source>
        <dbReference type="Proteomes" id="UP000178758"/>
    </source>
</evidence>
<reference evidence="2 3" key="1">
    <citation type="journal article" date="2016" name="Nat. Commun.">
        <title>Thousands of microbial genomes shed light on interconnected biogeochemical processes in an aquifer system.</title>
        <authorList>
            <person name="Anantharaman K."/>
            <person name="Brown C.T."/>
            <person name="Hug L.A."/>
            <person name="Sharon I."/>
            <person name="Castelle C.J."/>
            <person name="Probst A.J."/>
            <person name="Thomas B.C."/>
            <person name="Singh A."/>
            <person name="Wilkins M.J."/>
            <person name="Karaoz U."/>
            <person name="Brodie E.L."/>
            <person name="Williams K.H."/>
            <person name="Hubbard S.S."/>
            <person name="Banfield J.F."/>
        </authorList>
    </citation>
    <scope>NUCLEOTIDE SEQUENCE [LARGE SCALE GENOMIC DNA]</scope>
</reference>
<feature type="transmembrane region" description="Helical" evidence="1">
    <location>
        <begin position="46"/>
        <end position="63"/>
    </location>
</feature>